<protein>
    <submittedName>
        <fullName evidence="1">Uncharacterized protein</fullName>
    </submittedName>
</protein>
<proteinExistence type="predicted"/>
<evidence type="ECO:0000313" key="1">
    <source>
        <dbReference type="EMBL" id="WPL17281.1"/>
    </source>
</evidence>
<name>A0ABZ0SAH1_9GAMM</name>
<dbReference type="EMBL" id="CP121472">
    <property type="protein sequence ID" value="WPL17281.1"/>
    <property type="molecule type" value="Genomic_DNA"/>
</dbReference>
<reference evidence="1 2" key="1">
    <citation type="journal article" date="2023" name="Microorganisms">
        <title>Thiorhodovibrio frisius and Trv. litoralis spp. nov., Two Novel Members from a Clade of Fastidious Purple Sulfur Bacteria That Exhibit Unique Red-Shifted Light-Harvesting Capabilities.</title>
        <authorList>
            <person name="Methner A."/>
            <person name="Kuzyk S.B."/>
            <person name="Petersen J."/>
            <person name="Bauer S."/>
            <person name="Brinkmann H."/>
            <person name="Sichau K."/>
            <person name="Wanner G."/>
            <person name="Wolf J."/>
            <person name="Neumann-Schaal M."/>
            <person name="Henke P."/>
            <person name="Tank M."/>
            <person name="Sproer C."/>
            <person name="Bunk B."/>
            <person name="Overmann J."/>
        </authorList>
    </citation>
    <scope>NUCLEOTIDE SEQUENCE [LARGE SCALE GENOMIC DNA]</scope>
    <source>
        <strain evidence="1 2">DSM 6702</strain>
    </source>
</reference>
<keyword evidence="2" id="KW-1185">Reference proteome</keyword>
<dbReference type="Pfam" id="PF19788">
    <property type="entry name" value="DUF6272"/>
    <property type="match status" value="1"/>
</dbReference>
<gene>
    <name evidence="1" type="ORF">Thiowin_02277</name>
</gene>
<accession>A0ABZ0SAH1</accession>
<evidence type="ECO:0000313" key="2">
    <source>
        <dbReference type="Proteomes" id="UP001432180"/>
    </source>
</evidence>
<dbReference type="InterPro" id="IPR046239">
    <property type="entry name" value="DUF6272"/>
</dbReference>
<dbReference type="NCBIfam" id="NF038262">
    <property type="entry name" value="SiaB_fam_kinase"/>
    <property type="match status" value="1"/>
</dbReference>
<dbReference type="RefSeq" id="WP_328987798.1">
    <property type="nucleotide sequence ID" value="NZ_CP121472.1"/>
</dbReference>
<sequence>MQLASDYFELQQLTGNRGLIFSFVGFLSEGILYSLGEALKQKMTLDETDANVTRRVFSVFVEQVQNILRYSSERVISSPGQSSALSSGMISVGREADGFFVLCGNVMRQEEAITLDERLSAIAKLDKAGLKALYKEKLREPTDSDSGNGNVGLIEIARRSSRPIEFDFIPVAESKTFFCLKAYI</sequence>
<dbReference type="Proteomes" id="UP001432180">
    <property type="component" value="Chromosome"/>
</dbReference>
<organism evidence="1 2">
    <name type="scientific">Thiorhodovibrio winogradskyi</name>
    <dbReference type="NCBI Taxonomy" id="77007"/>
    <lineage>
        <taxon>Bacteria</taxon>
        <taxon>Pseudomonadati</taxon>
        <taxon>Pseudomonadota</taxon>
        <taxon>Gammaproteobacteria</taxon>
        <taxon>Chromatiales</taxon>
        <taxon>Chromatiaceae</taxon>
        <taxon>Thiorhodovibrio</taxon>
    </lineage>
</organism>